<dbReference type="InterPro" id="IPR046796">
    <property type="entry name" value="Transposase_32_dom"/>
</dbReference>
<reference evidence="3" key="1">
    <citation type="journal article" date="2022" name="Plant J.">
        <title>Strategies of tolerance reflected in two North American maple genomes.</title>
        <authorList>
            <person name="McEvoy S.L."/>
            <person name="Sezen U.U."/>
            <person name="Trouern-Trend A."/>
            <person name="McMahon S.M."/>
            <person name="Schaberg P.G."/>
            <person name="Yang J."/>
            <person name="Wegrzyn J.L."/>
            <person name="Swenson N.G."/>
        </authorList>
    </citation>
    <scope>NUCLEOTIDE SEQUENCE</scope>
    <source>
        <strain evidence="3">91603</strain>
    </source>
</reference>
<evidence type="ECO:0000256" key="1">
    <source>
        <dbReference type="SAM" id="MobiDB-lite"/>
    </source>
</evidence>
<reference evidence="3" key="2">
    <citation type="submission" date="2023-02" db="EMBL/GenBank/DDBJ databases">
        <authorList>
            <person name="Swenson N.G."/>
            <person name="Wegrzyn J.L."/>
            <person name="Mcevoy S.L."/>
        </authorList>
    </citation>
    <scope>NUCLEOTIDE SEQUENCE</scope>
    <source>
        <strain evidence="3">91603</strain>
        <tissue evidence="3">Leaf</tissue>
    </source>
</reference>
<feature type="region of interest" description="Disordered" evidence="1">
    <location>
        <begin position="283"/>
        <end position="308"/>
    </location>
</feature>
<dbReference type="AlphaFoldDB" id="A0AAD5JF16"/>
<evidence type="ECO:0000259" key="2">
    <source>
        <dbReference type="Pfam" id="PF20167"/>
    </source>
</evidence>
<keyword evidence="4" id="KW-1185">Reference proteome</keyword>
<name>A0AAD5JF16_ACENE</name>
<dbReference type="EMBL" id="JAJSOW010000003">
    <property type="protein sequence ID" value="KAI9196352.1"/>
    <property type="molecule type" value="Genomic_DNA"/>
</dbReference>
<evidence type="ECO:0000313" key="4">
    <source>
        <dbReference type="Proteomes" id="UP001064489"/>
    </source>
</evidence>
<feature type="compositionally biased region" description="Basic and acidic residues" evidence="1">
    <location>
        <begin position="168"/>
        <end position="182"/>
    </location>
</feature>
<organism evidence="3 4">
    <name type="scientific">Acer negundo</name>
    <name type="common">Box elder</name>
    <dbReference type="NCBI Taxonomy" id="4023"/>
    <lineage>
        <taxon>Eukaryota</taxon>
        <taxon>Viridiplantae</taxon>
        <taxon>Streptophyta</taxon>
        <taxon>Embryophyta</taxon>
        <taxon>Tracheophyta</taxon>
        <taxon>Spermatophyta</taxon>
        <taxon>Magnoliopsida</taxon>
        <taxon>eudicotyledons</taxon>
        <taxon>Gunneridae</taxon>
        <taxon>Pentapetalae</taxon>
        <taxon>rosids</taxon>
        <taxon>malvids</taxon>
        <taxon>Sapindales</taxon>
        <taxon>Sapindaceae</taxon>
        <taxon>Hippocastanoideae</taxon>
        <taxon>Acereae</taxon>
        <taxon>Acer</taxon>
    </lineage>
</organism>
<sequence>MIPRKYLLGGVVMVKGREVRINPSDINRYFRTDVPKEEPKNMFKGLMKNIIFTKMNVDWQAPWLHVKKQCYFGTLAYEVAHLLYYLQQGQTLDICVLIKMEIHKCGKDESKKEAMGFPNLITHFCIQADIDLFTDEMKEPPGDIGTNQCYSLYPNRGLKRPREHKRTRAEDAGSKSEAGHDEGAEEDMNVRLLTQMLTILKATRSEQADAYAARKKEIKAVKEEILREIAASEGRTRVVISEVSQYSRQKKANLIPPAYTGPIGEPVISEEMAQMHIVMERSLKEMADREAAGSDPSGKGKGKLSGTS</sequence>
<comment type="caution">
    <text evidence="3">The sequence shown here is derived from an EMBL/GenBank/DDBJ whole genome shotgun (WGS) entry which is preliminary data.</text>
</comment>
<feature type="region of interest" description="Disordered" evidence="1">
    <location>
        <begin position="160"/>
        <end position="184"/>
    </location>
</feature>
<feature type="compositionally biased region" description="Basic and acidic residues" evidence="1">
    <location>
        <begin position="283"/>
        <end position="292"/>
    </location>
</feature>
<feature type="domain" description="Putative plant transposon protein" evidence="2">
    <location>
        <begin position="11"/>
        <end position="131"/>
    </location>
</feature>
<gene>
    <name evidence="3" type="ORF">LWI28_023192</name>
</gene>
<dbReference type="Proteomes" id="UP001064489">
    <property type="component" value="Chromosome 1"/>
</dbReference>
<proteinExistence type="predicted"/>
<accession>A0AAD5JF16</accession>
<dbReference type="Pfam" id="PF20167">
    <property type="entry name" value="Transposase_32"/>
    <property type="match status" value="1"/>
</dbReference>
<protein>
    <recommendedName>
        <fullName evidence="2">Putative plant transposon protein domain-containing protein</fullName>
    </recommendedName>
</protein>
<evidence type="ECO:0000313" key="3">
    <source>
        <dbReference type="EMBL" id="KAI9196352.1"/>
    </source>
</evidence>